<keyword evidence="2" id="KW-1185">Reference proteome</keyword>
<dbReference type="InParanoid" id="A0A067PKF6"/>
<dbReference type="OrthoDB" id="3203379at2759"/>
<proteinExistence type="predicted"/>
<name>A0A067PKF6_9AGAM</name>
<protein>
    <submittedName>
        <fullName evidence="1">Uncharacterized protein</fullName>
    </submittedName>
</protein>
<dbReference type="STRING" id="933084.A0A067PKF6"/>
<gene>
    <name evidence="1" type="ORF">JAAARDRAFT_94623</name>
</gene>
<feature type="non-terminal residue" evidence="1">
    <location>
        <position position="137"/>
    </location>
</feature>
<evidence type="ECO:0000313" key="2">
    <source>
        <dbReference type="Proteomes" id="UP000027265"/>
    </source>
</evidence>
<dbReference type="AlphaFoldDB" id="A0A067PKF6"/>
<reference evidence="2" key="1">
    <citation type="journal article" date="2014" name="Proc. Natl. Acad. Sci. U.S.A.">
        <title>Extensive sampling of basidiomycete genomes demonstrates inadequacy of the white-rot/brown-rot paradigm for wood decay fungi.</title>
        <authorList>
            <person name="Riley R."/>
            <person name="Salamov A.A."/>
            <person name="Brown D.W."/>
            <person name="Nagy L.G."/>
            <person name="Floudas D."/>
            <person name="Held B.W."/>
            <person name="Levasseur A."/>
            <person name="Lombard V."/>
            <person name="Morin E."/>
            <person name="Otillar R."/>
            <person name="Lindquist E.A."/>
            <person name="Sun H."/>
            <person name="LaButti K.M."/>
            <person name="Schmutz J."/>
            <person name="Jabbour D."/>
            <person name="Luo H."/>
            <person name="Baker S.E."/>
            <person name="Pisabarro A.G."/>
            <person name="Walton J.D."/>
            <person name="Blanchette R.A."/>
            <person name="Henrissat B."/>
            <person name="Martin F."/>
            <person name="Cullen D."/>
            <person name="Hibbett D.S."/>
            <person name="Grigoriev I.V."/>
        </authorList>
    </citation>
    <scope>NUCLEOTIDE SEQUENCE [LARGE SCALE GENOMIC DNA]</scope>
    <source>
        <strain evidence="2">MUCL 33604</strain>
    </source>
</reference>
<dbReference type="Proteomes" id="UP000027265">
    <property type="component" value="Unassembled WGS sequence"/>
</dbReference>
<dbReference type="EMBL" id="KL197748">
    <property type="protein sequence ID" value="KDQ51467.1"/>
    <property type="molecule type" value="Genomic_DNA"/>
</dbReference>
<sequence length="137" mass="15591">VEAVQLQRTRQLKADLEGREKLPRVLAVLAVLDEVKMDLVLFLDAVLWGDSACSSDPKVRYQRTGLMRSKELPEILERCYEPPQKPDQRDARVVGGRKTLEDFAAHCMANVINRELKSVTRLMYTAHHDLSETTLTS</sequence>
<feature type="non-terminal residue" evidence="1">
    <location>
        <position position="1"/>
    </location>
</feature>
<dbReference type="HOGENOM" id="CLU_154301_0_0_1"/>
<evidence type="ECO:0000313" key="1">
    <source>
        <dbReference type="EMBL" id="KDQ51467.1"/>
    </source>
</evidence>
<accession>A0A067PKF6</accession>
<organism evidence="1 2">
    <name type="scientific">Jaapia argillacea MUCL 33604</name>
    <dbReference type="NCBI Taxonomy" id="933084"/>
    <lineage>
        <taxon>Eukaryota</taxon>
        <taxon>Fungi</taxon>
        <taxon>Dikarya</taxon>
        <taxon>Basidiomycota</taxon>
        <taxon>Agaricomycotina</taxon>
        <taxon>Agaricomycetes</taxon>
        <taxon>Agaricomycetidae</taxon>
        <taxon>Jaapiales</taxon>
        <taxon>Jaapiaceae</taxon>
        <taxon>Jaapia</taxon>
    </lineage>
</organism>